<dbReference type="InterPro" id="IPR016040">
    <property type="entry name" value="NAD(P)-bd_dom"/>
</dbReference>
<dbReference type="Proteomes" id="UP000297982">
    <property type="component" value="Unassembled WGS sequence"/>
</dbReference>
<evidence type="ECO:0000313" key="3">
    <source>
        <dbReference type="EMBL" id="TGB02886.1"/>
    </source>
</evidence>
<dbReference type="Pfam" id="PF13460">
    <property type="entry name" value="NAD_binding_10"/>
    <property type="match status" value="1"/>
</dbReference>
<protein>
    <submittedName>
        <fullName evidence="3">NAD-dependent epimerase/dehydratase family protein</fullName>
    </submittedName>
</protein>
<keyword evidence="4" id="KW-1185">Reference proteome</keyword>
<organism evidence="3 4">
    <name type="scientific">Halobacillus salinus</name>
    <dbReference type="NCBI Taxonomy" id="192814"/>
    <lineage>
        <taxon>Bacteria</taxon>
        <taxon>Bacillati</taxon>
        <taxon>Bacillota</taxon>
        <taxon>Bacilli</taxon>
        <taxon>Bacillales</taxon>
        <taxon>Bacillaceae</taxon>
        <taxon>Halobacillus</taxon>
    </lineage>
</organism>
<dbReference type="EMBL" id="SRJC01000002">
    <property type="protein sequence ID" value="TGB02886.1"/>
    <property type="molecule type" value="Genomic_DNA"/>
</dbReference>
<dbReference type="STRING" id="192814.GCA_900166575_02764"/>
<dbReference type="PANTHER" id="PTHR12126:SF11">
    <property type="entry name" value="NADH DEHYDROGENASE [UBIQUINONE] 1 ALPHA SUBCOMPLEX SUBUNIT 9, MITOCHONDRIAL"/>
    <property type="match status" value="1"/>
</dbReference>
<dbReference type="InterPro" id="IPR036291">
    <property type="entry name" value="NAD(P)-bd_dom_sf"/>
</dbReference>
<evidence type="ECO:0000256" key="1">
    <source>
        <dbReference type="SAM" id="MobiDB-lite"/>
    </source>
</evidence>
<gene>
    <name evidence="3" type="ORF">E4663_12100</name>
</gene>
<dbReference type="InterPro" id="IPR051207">
    <property type="entry name" value="ComplexI_NDUFA9_subunit"/>
</dbReference>
<feature type="region of interest" description="Disordered" evidence="1">
    <location>
        <begin position="300"/>
        <end position="320"/>
    </location>
</feature>
<comment type="caution">
    <text evidence="3">The sequence shown here is derived from an EMBL/GenBank/DDBJ whole genome shotgun (WGS) entry which is preliminary data.</text>
</comment>
<evidence type="ECO:0000259" key="2">
    <source>
        <dbReference type="Pfam" id="PF13460"/>
    </source>
</evidence>
<evidence type="ECO:0000313" key="4">
    <source>
        <dbReference type="Proteomes" id="UP000297982"/>
    </source>
</evidence>
<reference evidence="3 4" key="1">
    <citation type="journal article" date="2003" name="Int. J. Syst. Evol. Microbiol.">
        <title>Halobacillus salinus sp. nov., isolated from a salt lake on the coast of the East Sea in Korea.</title>
        <authorList>
            <person name="Yoon J.H."/>
            <person name="Kang K.H."/>
            <person name="Park Y.H."/>
        </authorList>
    </citation>
    <scope>NUCLEOTIDE SEQUENCE [LARGE SCALE GENOMIC DNA]</scope>
    <source>
        <strain evidence="3 4">HSL-3</strain>
    </source>
</reference>
<dbReference type="GO" id="GO:0044877">
    <property type="term" value="F:protein-containing complex binding"/>
    <property type="evidence" value="ECO:0007669"/>
    <property type="project" value="TreeGrafter"/>
</dbReference>
<proteinExistence type="predicted"/>
<dbReference type="PANTHER" id="PTHR12126">
    <property type="entry name" value="NADH-UBIQUINONE OXIDOREDUCTASE 39 KDA SUBUNIT-RELATED"/>
    <property type="match status" value="1"/>
</dbReference>
<name>A0A4Z0GZE7_9BACI</name>
<dbReference type="RefSeq" id="WP_135327804.1">
    <property type="nucleotide sequence ID" value="NZ_SRJC01000002.1"/>
</dbReference>
<feature type="domain" description="NAD(P)-binding" evidence="2">
    <location>
        <begin position="11"/>
        <end position="123"/>
    </location>
</feature>
<sequence length="473" mass="53442">MKKRPVVALTGASGYIGSHLLDKIAPYADIVALSRNGNRFENSEHVEWRSCDLFSLSDAERALEGADIAVYLVHSMVPSAKLTQGRFEDMDAILADNFAQAASKQGVKRIIFLSGTIPDEQKGLSRHLHSRLEVEHILGAYGVPVTTLRSGLIVGPEGSSFPVLAKLLKRVPYLCLPRWMNTNTQPIALQDVLSAMDKSIQTANHPAGTFDLGGPEVMTYKQMVNQLSEVMGKNLPIHQVPWIPMWAVKFAVRCLTHAPKQLVYPLIESLRHHMVARETSTDFMGTIPFKEAAKQALKNGGVYQPSRASSSPKPNDVRSVQRLPIPEGCNTEEVALEYVKWLARTLNPWIRTTVDERWQCEIGLLFLKKPLLEMTYSEERSTEDRALYYITGGLLTNEKLNKRGRFEFRKIPEKQQIIAAIHDYMPSIPWPLYLFTQAQVHLVIMWLFRRHLENVSFSSFKSPQITPIVKEKE</sequence>
<accession>A0A4Z0GZE7</accession>
<dbReference type="AlphaFoldDB" id="A0A4Z0GZE7"/>
<dbReference type="Gene3D" id="3.40.50.720">
    <property type="entry name" value="NAD(P)-binding Rossmann-like Domain"/>
    <property type="match status" value="1"/>
</dbReference>
<dbReference type="SUPFAM" id="SSF51735">
    <property type="entry name" value="NAD(P)-binding Rossmann-fold domains"/>
    <property type="match status" value="1"/>
</dbReference>